<dbReference type="PANTHER" id="PTHR43867">
    <property type="entry name" value="CELLULOSE SYNTHASE CATALYTIC SUBUNIT A [UDP-FORMING]"/>
    <property type="match status" value="1"/>
</dbReference>
<dbReference type="InterPro" id="IPR009875">
    <property type="entry name" value="PilZ_domain"/>
</dbReference>
<keyword evidence="4 5" id="KW-1133">Transmembrane helix</keyword>
<evidence type="ECO:0000256" key="4">
    <source>
        <dbReference type="ARBA" id="ARBA00022989"/>
    </source>
</evidence>
<reference evidence="7 8" key="1">
    <citation type="submission" date="2020-02" db="EMBL/GenBank/DDBJ databases">
        <title>Bacillus aquiflavi sp. nov., isolated from yellow water of strong flavor Chinese baijiu in Yibin region of China.</title>
        <authorList>
            <person name="Xie J."/>
        </authorList>
    </citation>
    <scope>NUCLEOTIDE SEQUENCE [LARGE SCALE GENOMIC DNA]</scope>
    <source>
        <strain evidence="7 8">SA4</strain>
    </source>
</reference>
<feature type="domain" description="PilZ" evidence="6">
    <location>
        <begin position="156"/>
        <end position="244"/>
    </location>
</feature>
<dbReference type="Proteomes" id="UP000481043">
    <property type="component" value="Unassembled WGS sequence"/>
</dbReference>
<evidence type="ECO:0000256" key="5">
    <source>
        <dbReference type="SAM" id="Phobius"/>
    </source>
</evidence>
<keyword evidence="8" id="KW-1185">Reference proteome</keyword>
<evidence type="ECO:0000256" key="2">
    <source>
        <dbReference type="ARBA" id="ARBA00022676"/>
    </source>
</evidence>
<evidence type="ECO:0000313" key="8">
    <source>
        <dbReference type="Proteomes" id="UP000481043"/>
    </source>
</evidence>
<keyword evidence="5" id="KW-0472">Membrane</keyword>
<feature type="transmembrane region" description="Helical" evidence="5">
    <location>
        <begin position="94"/>
        <end position="121"/>
    </location>
</feature>
<keyword evidence="5" id="KW-0812">Transmembrane</keyword>
<protein>
    <recommendedName>
        <fullName evidence="6">PilZ domain-containing protein</fullName>
    </recommendedName>
</protein>
<comment type="caution">
    <text evidence="7">The sequence shown here is derived from an EMBL/GenBank/DDBJ whole genome shotgun (WGS) entry which is preliminary data.</text>
</comment>
<evidence type="ECO:0000256" key="1">
    <source>
        <dbReference type="ARBA" id="ARBA00004141"/>
    </source>
</evidence>
<gene>
    <name evidence="7" type="ORF">G4D63_15070</name>
</gene>
<evidence type="ECO:0000313" key="7">
    <source>
        <dbReference type="EMBL" id="NEY73057.1"/>
    </source>
</evidence>
<keyword evidence="2" id="KW-0328">Glycosyltransferase</keyword>
<dbReference type="RefSeq" id="WP_163180521.1">
    <property type="nucleotide sequence ID" value="NZ_JAAIWM010000005.1"/>
</dbReference>
<comment type="subcellular location">
    <subcellularLocation>
        <location evidence="1">Membrane</location>
        <topology evidence="1">Multi-pass membrane protein</topology>
    </subcellularLocation>
</comment>
<feature type="transmembrane region" description="Helical" evidence="5">
    <location>
        <begin position="55"/>
        <end position="73"/>
    </location>
</feature>
<accession>A0A6M0Q9W8</accession>
<name>A0A6M0Q9W8_9BACI</name>
<dbReference type="SUPFAM" id="SSF141371">
    <property type="entry name" value="PilZ domain-like"/>
    <property type="match status" value="1"/>
</dbReference>
<sequence>MIFLFAPLLFLIFGISSLHASLLGILTFWLPYFLLTSVVERVTLDKRMKRFWSNIYETSVAPFLAWSVLVETFTKKNIPFNVTPKGVTLSKARINIPFIIPHFIFLGLSIVALVMGILNFIEGYHDGIIINLFWLIYNLVILMPTILLARERPKFRQTERFDRNYPVRIKAESMKETITAKTINISESGCSLYIADLQTVPEEIQIDIEGKYSIHCIDGLLVYYDTYKDGYQLGIKFKDLDSMTFQHWVKELYGEVPNESLFQYKAKTGMLNIFKKFYKELQLPYQKKVRTSPRLEMNIDCLVFGLSNETLVSMEQTGAAIEEYVSNTNNFEDSFEKNNAILSDVGINGCKLEMKNTNFTIGDVVGLQLSNMGWLIKGTIVRSRPIKEKIELGIKWTDHEQGIKILNYINEKDLS</sequence>
<dbReference type="GO" id="GO:0035438">
    <property type="term" value="F:cyclic-di-GMP binding"/>
    <property type="evidence" value="ECO:0007669"/>
    <property type="project" value="InterPro"/>
</dbReference>
<keyword evidence="3" id="KW-0808">Transferase</keyword>
<dbReference type="InterPro" id="IPR050321">
    <property type="entry name" value="Glycosyltr_2/OpgH_subfam"/>
</dbReference>
<feature type="transmembrane region" description="Helical" evidence="5">
    <location>
        <begin position="127"/>
        <end position="149"/>
    </location>
</feature>
<dbReference type="PANTHER" id="PTHR43867:SF2">
    <property type="entry name" value="CELLULOSE SYNTHASE CATALYTIC SUBUNIT A [UDP-FORMING]"/>
    <property type="match status" value="1"/>
</dbReference>
<organism evidence="7 8">
    <name type="scientific">Bacillus mesophilus</name>
    <dbReference type="NCBI Taxonomy" id="1808955"/>
    <lineage>
        <taxon>Bacteria</taxon>
        <taxon>Bacillati</taxon>
        <taxon>Bacillota</taxon>
        <taxon>Bacilli</taxon>
        <taxon>Bacillales</taxon>
        <taxon>Bacillaceae</taxon>
        <taxon>Bacillus</taxon>
    </lineage>
</organism>
<dbReference type="EMBL" id="JAAIWM010000005">
    <property type="protein sequence ID" value="NEY73057.1"/>
    <property type="molecule type" value="Genomic_DNA"/>
</dbReference>
<dbReference type="Pfam" id="PF07238">
    <property type="entry name" value="PilZ"/>
    <property type="match status" value="1"/>
</dbReference>
<evidence type="ECO:0000256" key="3">
    <source>
        <dbReference type="ARBA" id="ARBA00022679"/>
    </source>
</evidence>
<dbReference type="AlphaFoldDB" id="A0A6M0Q9W8"/>
<dbReference type="GO" id="GO:0016758">
    <property type="term" value="F:hexosyltransferase activity"/>
    <property type="evidence" value="ECO:0007669"/>
    <property type="project" value="TreeGrafter"/>
</dbReference>
<dbReference type="GO" id="GO:0005886">
    <property type="term" value="C:plasma membrane"/>
    <property type="evidence" value="ECO:0007669"/>
    <property type="project" value="TreeGrafter"/>
</dbReference>
<evidence type="ECO:0000259" key="6">
    <source>
        <dbReference type="Pfam" id="PF07238"/>
    </source>
</evidence>
<proteinExistence type="predicted"/>